<keyword evidence="2" id="KW-1185">Reference proteome</keyword>
<protein>
    <submittedName>
        <fullName evidence="1">Uncharacterized protein</fullName>
    </submittedName>
</protein>
<evidence type="ECO:0000313" key="1">
    <source>
        <dbReference type="EMBL" id="GFS10452.1"/>
    </source>
</evidence>
<dbReference type="Proteomes" id="UP000762676">
    <property type="component" value="Unassembled WGS sequence"/>
</dbReference>
<dbReference type="EMBL" id="BMAT01006339">
    <property type="protein sequence ID" value="GFS10452.1"/>
    <property type="molecule type" value="Genomic_DNA"/>
</dbReference>
<proteinExistence type="predicted"/>
<reference evidence="1 2" key="1">
    <citation type="journal article" date="2021" name="Elife">
        <title>Chloroplast acquisition without the gene transfer in kleptoplastic sea slugs, Plakobranchus ocellatus.</title>
        <authorList>
            <person name="Maeda T."/>
            <person name="Takahashi S."/>
            <person name="Yoshida T."/>
            <person name="Shimamura S."/>
            <person name="Takaki Y."/>
            <person name="Nagai Y."/>
            <person name="Toyoda A."/>
            <person name="Suzuki Y."/>
            <person name="Arimoto A."/>
            <person name="Ishii H."/>
            <person name="Satoh N."/>
            <person name="Nishiyama T."/>
            <person name="Hasebe M."/>
            <person name="Maruyama T."/>
            <person name="Minagawa J."/>
            <person name="Obokata J."/>
            <person name="Shigenobu S."/>
        </authorList>
    </citation>
    <scope>NUCLEOTIDE SEQUENCE [LARGE SCALE GENOMIC DNA]</scope>
</reference>
<organism evidence="1 2">
    <name type="scientific">Elysia marginata</name>
    <dbReference type="NCBI Taxonomy" id="1093978"/>
    <lineage>
        <taxon>Eukaryota</taxon>
        <taxon>Metazoa</taxon>
        <taxon>Spiralia</taxon>
        <taxon>Lophotrochozoa</taxon>
        <taxon>Mollusca</taxon>
        <taxon>Gastropoda</taxon>
        <taxon>Heterobranchia</taxon>
        <taxon>Euthyneura</taxon>
        <taxon>Panpulmonata</taxon>
        <taxon>Sacoglossa</taxon>
        <taxon>Placobranchoidea</taxon>
        <taxon>Plakobranchidae</taxon>
        <taxon>Elysia</taxon>
    </lineage>
</organism>
<name>A0AAV4INV4_9GAST</name>
<evidence type="ECO:0000313" key="2">
    <source>
        <dbReference type="Proteomes" id="UP000762676"/>
    </source>
</evidence>
<accession>A0AAV4INV4</accession>
<comment type="caution">
    <text evidence="1">The sequence shown here is derived from an EMBL/GenBank/DDBJ whole genome shotgun (WGS) entry which is preliminary data.</text>
</comment>
<feature type="non-terminal residue" evidence="1">
    <location>
        <position position="1"/>
    </location>
</feature>
<gene>
    <name evidence="1" type="ORF">ElyMa_003061100</name>
</gene>
<sequence length="117" mass="13200">QTVALLRYTHFLWRSKLTTVLIMADRFEKRALEQQKTRSDLPLPAPTLHCLPPAAVVSTGDFQLSSSRQFLALGEDVTFKKANISFNLENALPPKEQAIQPSTIRSKTLILPSLRRN</sequence>
<dbReference type="AlphaFoldDB" id="A0AAV4INV4"/>